<reference evidence="4" key="1">
    <citation type="submission" date="2018-05" db="EMBL/GenBank/DDBJ databases">
        <authorList>
            <person name="Lanie J.A."/>
            <person name="Ng W.-L."/>
            <person name="Kazmierczak K.M."/>
            <person name="Andrzejewski T.M."/>
            <person name="Davidsen T.M."/>
            <person name="Wayne K.J."/>
            <person name="Tettelin H."/>
            <person name="Glass J.I."/>
            <person name="Rusch D."/>
            <person name="Podicherti R."/>
            <person name="Tsui H.-C.T."/>
            <person name="Winkler M.E."/>
        </authorList>
    </citation>
    <scope>NUCLEOTIDE SEQUENCE</scope>
</reference>
<dbReference type="GO" id="GO:0000166">
    <property type="term" value="F:nucleotide binding"/>
    <property type="evidence" value="ECO:0007669"/>
    <property type="project" value="InterPro"/>
</dbReference>
<dbReference type="SUPFAM" id="SSF51735">
    <property type="entry name" value="NAD(P)-binding Rossmann-fold domains"/>
    <property type="match status" value="1"/>
</dbReference>
<dbReference type="InterPro" id="IPR000683">
    <property type="entry name" value="Gfo/Idh/MocA-like_OxRdtase_N"/>
</dbReference>
<sequence length="365" mass="39583">VTEKIRLGFVGANVNSTWSSQSHFPALMASPDVEITAVCTSRPESAEEARQHFGAKLAFHDFREMAASPEIDAVAVVIRVPLHYEPTKAAIEAGKHVYTEWPLGRNTSEAEELASLARAKGVQTVVGLQSRVSPALLYVKDLIESGYVGEVLSCQVTTMRDGSLQRPSSRTWNLDASQGANTLTIANGHVIDALRFVAGNFTKVACMVTTQIQPMYITDTQQTMDVTSPDNVRVCGQLESGAAASVHVGAVPWAGGGFRMEIYGREGTLVTTGSVSSQRGEMLRVQGAQKSQTLEDLTIPKSFEYVPDDFPRGDPYNVGQMYSLFAKAIRTGKSRLPSFDEAVNLHRFIDTIQLASDTGRELPVA</sequence>
<organism evidence="4">
    <name type="scientific">marine metagenome</name>
    <dbReference type="NCBI Taxonomy" id="408172"/>
    <lineage>
        <taxon>unclassified sequences</taxon>
        <taxon>metagenomes</taxon>
        <taxon>ecological metagenomes</taxon>
    </lineage>
</organism>
<keyword evidence="1" id="KW-0560">Oxidoreductase</keyword>
<protein>
    <recommendedName>
        <fullName evidence="5">Gfo/Idh/MocA-like oxidoreductase N-terminal domain-containing protein</fullName>
    </recommendedName>
</protein>
<dbReference type="EMBL" id="UINC01034585">
    <property type="protein sequence ID" value="SVB25652.1"/>
    <property type="molecule type" value="Genomic_DNA"/>
</dbReference>
<feature type="domain" description="Gfo/Idh/MocA-like oxidoreductase N-terminal" evidence="2">
    <location>
        <begin position="5"/>
        <end position="127"/>
    </location>
</feature>
<name>A0A382CIL3_9ZZZZ</name>
<feature type="domain" description="Gal80p-like C-terminal" evidence="3">
    <location>
        <begin position="134"/>
        <end position="273"/>
    </location>
</feature>
<dbReference type="InterPro" id="IPR050463">
    <property type="entry name" value="Gfo/Idh/MocA_oxidrdct_glycsds"/>
</dbReference>
<dbReference type="PANTHER" id="PTHR43818">
    <property type="entry name" value="BCDNA.GH03377"/>
    <property type="match status" value="1"/>
</dbReference>
<evidence type="ECO:0008006" key="5">
    <source>
        <dbReference type="Google" id="ProtNLM"/>
    </source>
</evidence>
<feature type="non-terminal residue" evidence="4">
    <location>
        <position position="1"/>
    </location>
</feature>
<dbReference type="PANTHER" id="PTHR43818:SF11">
    <property type="entry name" value="BCDNA.GH03377"/>
    <property type="match status" value="1"/>
</dbReference>
<dbReference type="InterPro" id="IPR036291">
    <property type="entry name" value="NAD(P)-bd_dom_sf"/>
</dbReference>
<gene>
    <name evidence="4" type="ORF">METZ01_LOCUS178506</name>
</gene>
<dbReference type="InterPro" id="IPR055080">
    <property type="entry name" value="Gal80p-like_C"/>
</dbReference>
<dbReference type="Gene3D" id="3.30.360.10">
    <property type="entry name" value="Dihydrodipicolinate Reductase, domain 2"/>
    <property type="match status" value="1"/>
</dbReference>
<dbReference type="SUPFAM" id="SSF55347">
    <property type="entry name" value="Glyceraldehyde-3-phosphate dehydrogenase-like, C-terminal domain"/>
    <property type="match status" value="1"/>
</dbReference>
<evidence type="ECO:0000259" key="2">
    <source>
        <dbReference type="Pfam" id="PF01408"/>
    </source>
</evidence>
<dbReference type="Gene3D" id="3.40.50.720">
    <property type="entry name" value="NAD(P)-binding Rossmann-like Domain"/>
    <property type="match status" value="1"/>
</dbReference>
<dbReference type="Pfam" id="PF01408">
    <property type="entry name" value="GFO_IDH_MocA"/>
    <property type="match status" value="1"/>
</dbReference>
<dbReference type="AlphaFoldDB" id="A0A382CIL3"/>
<evidence type="ECO:0000313" key="4">
    <source>
        <dbReference type="EMBL" id="SVB25652.1"/>
    </source>
</evidence>
<accession>A0A382CIL3</accession>
<evidence type="ECO:0000259" key="3">
    <source>
        <dbReference type="Pfam" id="PF22685"/>
    </source>
</evidence>
<dbReference type="GO" id="GO:0016491">
    <property type="term" value="F:oxidoreductase activity"/>
    <property type="evidence" value="ECO:0007669"/>
    <property type="project" value="UniProtKB-KW"/>
</dbReference>
<proteinExistence type="predicted"/>
<evidence type="ECO:0000256" key="1">
    <source>
        <dbReference type="ARBA" id="ARBA00023002"/>
    </source>
</evidence>
<dbReference type="Pfam" id="PF22685">
    <property type="entry name" value="Gal80p_C-like"/>
    <property type="match status" value="1"/>
</dbReference>